<dbReference type="InterPro" id="IPR023408">
    <property type="entry name" value="MscS_beta-dom_sf"/>
</dbReference>
<proteinExistence type="inferred from homology"/>
<dbReference type="Pfam" id="PF00924">
    <property type="entry name" value="MS_channel_2nd"/>
    <property type="match status" value="1"/>
</dbReference>
<comment type="subunit">
    <text evidence="7">Homoheptamer.</text>
</comment>
<evidence type="ECO:0000256" key="6">
    <source>
        <dbReference type="ARBA" id="ARBA00023136"/>
    </source>
</evidence>
<feature type="domain" description="Mechanosensitive ion channel MscS" evidence="8">
    <location>
        <begin position="123"/>
        <end position="185"/>
    </location>
</feature>
<feature type="domain" description="Mechanosensitive ion channel MscS C-terminal" evidence="9">
    <location>
        <begin position="198"/>
        <end position="281"/>
    </location>
</feature>
<evidence type="ECO:0000259" key="9">
    <source>
        <dbReference type="Pfam" id="PF21082"/>
    </source>
</evidence>
<dbReference type="InterPro" id="IPR049278">
    <property type="entry name" value="MS_channel_C"/>
</dbReference>
<keyword evidence="7" id="KW-0406">Ion transport</keyword>
<evidence type="ECO:0000313" key="10">
    <source>
        <dbReference type="EMBL" id="MBB5514892.1"/>
    </source>
</evidence>
<sequence length="313" mass="34514">MEPTIPDTLFGLSIGFLPEPMRAQLAGYVTGFWAALPQIIAAVTFLLFVLIIVKVMRAILPRVLRRARMRTALVDVLVMLTSVTFWLLGGLIALTIAFPTITPGKAITALGIGSVAVGFAFKDVFENFLAGLLLLIREPFSKGDYIQCQEIEGQIEEITIRDTHIRQTDGQLVVAPNGYLFKNPVTIRTARDVRRTTIICGVAYGEDVDRARDVIERAVRAVDQVRDDVQDVQIFAQAFGSSSIDFEVTWWTGSRPVDIRSSRDKVVAAIKRALDEEGIEIPFPYRTMTFKGAVPVQSIPAEDVTGTKGSDRA</sequence>
<comment type="subcellular location">
    <subcellularLocation>
        <location evidence="7">Cell inner membrane</location>
        <topology evidence="7">Multi-pass membrane protein</topology>
    </subcellularLocation>
    <subcellularLocation>
        <location evidence="1">Cell membrane</location>
        <topology evidence="1">Multi-pass membrane protein</topology>
    </subcellularLocation>
</comment>
<reference evidence="10 11" key="1">
    <citation type="submission" date="2020-08" db="EMBL/GenBank/DDBJ databases">
        <title>Genomic Encyclopedia of Type Strains, Phase IV (KMG-IV): sequencing the most valuable type-strain genomes for metagenomic binning, comparative biology and taxonomic classification.</title>
        <authorList>
            <person name="Goeker M."/>
        </authorList>
    </citation>
    <scope>NUCLEOTIDE SEQUENCE [LARGE SCALE GENOMIC DNA]</scope>
    <source>
        <strain evidence="10 11">DSM 103377</strain>
    </source>
</reference>
<feature type="transmembrane region" description="Helical" evidence="7">
    <location>
        <begin position="25"/>
        <end position="53"/>
    </location>
</feature>
<dbReference type="PANTHER" id="PTHR30221:SF1">
    <property type="entry name" value="SMALL-CONDUCTANCE MECHANOSENSITIVE CHANNEL"/>
    <property type="match status" value="1"/>
</dbReference>
<dbReference type="InterPro" id="IPR011066">
    <property type="entry name" value="MscS_channel_C_sf"/>
</dbReference>
<keyword evidence="11" id="KW-1185">Reference proteome</keyword>
<organism evidence="10 11">
    <name type="scientific">Rubricella aquisinus</name>
    <dbReference type="NCBI Taxonomy" id="2028108"/>
    <lineage>
        <taxon>Bacteria</taxon>
        <taxon>Pseudomonadati</taxon>
        <taxon>Pseudomonadota</taxon>
        <taxon>Alphaproteobacteria</taxon>
        <taxon>Rhodobacterales</taxon>
        <taxon>Paracoccaceae</taxon>
        <taxon>Rubricella</taxon>
    </lineage>
</organism>
<protein>
    <recommendedName>
        <fullName evidence="7">Small-conductance mechanosensitive channel</fullName>
    </recommendedName>
</protein>
<keyword evidence="6 7" id="KW-0472">Membrane</keyword>
<keyword evidence="3" id="KW-1003">Cell membrane</keyword>
<dbReference type="Gene3D" id="1.10.287.1260">
    <property type="match status" value="1"/>
</dbReference>
<name>A0A840WMK8_9RHOB</name>
<keyword evidence="4 7" id="KW-0812">Transmembrane</keyword>
<keyword evidence="5 7" id="KW-1133">Transmembrane helix</keyword>
<keyword evidence="7" id="KW-0407">Ion channel</keyword>
<keyword evidence="7" id="KW-0997">Cell inner membrane</keyword>
<evidence type="ECO:0000256" key="4">
    <source>
        <dbReference type="ARBA" id="ARBA00022692"/>
    </source>
</evidence>
<dbReference type="Proteomes" id="UP000553766">
    <property type="component" value="Unassembled WGS sequence"/>
</dbReference>
<feature type="transmembrane region" description="Helical" evidence="7">
    <location>
        <begin position="73"/>
        <end position="98"/>
    </location>
</feature>
<gene>
    <name evidence="10" type="ORF">FHS89_000898</name>
</gene>
<dbReference type="GO" id="GO:0005886">
    <property type="term" value="C:plasma membrane"/>
    <property type="evidence" value="ECO:0007669"/>
    <property type="project" value="UniProtKB-SubCell"/>
</dbReference>
<comment type="caution">
    <text evidence="10">The sequence shown here is derived from an EMBL/GenBank/DDBJ whole genome shotgun (WGS) entry which is preliminary data.</text>
</comment>
<dbReference type="PANTHER" id="PTHR30221">
    <property type="entry name" value="SMALL-CONDUCTANCE MECHANOSENSITIVE CHANNEL"/>
    <property type="match status" value="1"/>
</dbReference>
<comment type="caution">
    <text evidence="7">Lacks conserved residue(s) required for the propagation of feature annotation.</text>
</comment>
<dbReference type="SUPFAM" id="SSF82861">
    <property type="entry name" value="Mechanosensitive channel protein MscS (YggB), transmembrane region"/>
    <property type="match status" value="1"/>
</dbReference>
<evidence type="ECO:0000256" key="3">
    <source>
        <dbReference type="ARBA" id="ARBA00022475"/>
    </source>
</evidence>
<evidence type="ECO:0000259" key="8">
    <source>
        <dbReference type="Pfam" id="PF00924"/>
    </source>
</evidence>
<evidence type="ECO:0000256" key="1">
    <source>
        <dbReference type="ARBA" id="ARBA00004651"/>
    </source>
</evidence>
<accession>A0A840WMK8</accession>
<comment type="function">
    <text evidence="7">Mechanosensitive channel that participates in the regulation of osmotic pressure changes within the cell, opening in response to stretch forces in the membrane lipid bilayer, without the need for other proteins. Contributes to normal resistance to hypoosmotic shock. Forms an ion channel of 1.0 nanosiemens conductance with a slight preference for anions.</text>
</comment>
<keyword evidence="7" id="KW-0813">Transport</keyword>
<dbReference type="InterPro" id="IPR045275">
    <property type="entry name" value="MscS_archaea/bacteria_type"/>
</dbReference>
<comment type="similarity">
    <text evidence="2 7">Belongs to the MscS (TC 1.A.23) family.</text>
</comment>
<dbReference type="Pfam" id="PF21082">
    <property type="entry name" value="MS_channel_3rd"/>
    <property type="match status" value="1"/>
</dbReference>
<dbReference type="Gene3D" id="3.30.70.100">
    <property type="match status" value="1"/>
</dbReference>
<evidence type="ECO:0000256" key="7">
    <source>
        <dbReference type="RuleBase" id="RU369025"/>
    </source>
</evidence>
<dbReference type="Gene3D" id="2.30.30.60">
    <property type="match status" value="1"/>
</dbReference>
<dbReference type="InterPro" id="IPR011014">
    <property type="entry name" value="MscS_channel_TM-2"/>
</dbReference>
<dbReference type="GO" id="GO:0008381">
    <property type="term" value="F:mechanosensitive monoatomic ion channel activity"/>
    <property type="evidence" value="ECO:0007669"/>
    <property type="project" value="InterPro"/>
</dbReference>
<dbReference type="InterPro" id="IPR006685">
    <property type="entry name" value="MscS_channel_2nd"/>
</dbReference>
<evidence type="ECO:0000256" key="5">
    <source>
        <dbReference type="ARBA" id="ARBA00022989"/>
    </source>
</evidence>
<dbReference type="SUPFAM" id="SSF50182">
    <property type="entry name" value="Sm-like ribonucleoproteins"/>
    <property type="match status" value="1"/>
</dbReference>
<dbReference type="InterPro" id="IPR010920">
    <property type="entry name" value="LSM_dom_sf"/>
</dbReference>
<dbReference type="AlphaFoldDB" id="A0A840WMK8"/>
<evidence type="ECO:0000256" key="2">
    <source>
        <dbReference type="ARBA" id="ARBA00008017"/>
    </source>
</evidence>
<dbReference type="SUPFAM" id="SSF82689">
    <property type="entry name" value="Mechanosensitive channel protein MscS (YggB), C-terminal domain"/>
    <property type="match status" value="1"/>
</dbReference>
<dbReference type="EMBL" id="JACIJS010000002">
    <property type="protein sequence ID" value="MBB5514892.1"/>
    <property type="molecule type" value="Genomic_DNA"/>
</dbReference>
<evidence type="ECO:0000313" key="11">
    <source>
        <dbReference type="Proteomes" id="UP000553766"/>
    </source>
</evidence>